<dbReference type="GO" id="GO:0042626">
    <property type="term" value="F:ATPase-coupled transmembrane transporter activity"/>
    <property type="evidence" value="ECO:0007669"/>
    <property type="project" value="TreeGrafter"/>
</dbReference>
<dbReference type="PANTHER" id="PTHR43553">
    <property type="entry name" value="HEAVY METAL TRANSPORTER"/>
    <property type="match status" value="1"/>
</dbReference>
<dbReference type="EMBL" id="FWYD01000003">
    <property type="protein sequence ID" value="SMC66141.1"/>
    <property type="molecule type" value="Genomic_DNA"/>
</dbReference>
<sequence>MHVAPIPTKMTPRARITLEGVSYSRDGREVIAKTFLDISDARIGLVGRNGSGKTTLARILAGLIRPDSGRVLINGVDVARDRRAAIRTVGILFQNPDHQIIFPTVEEELAFGLRQLGRSKDAARDGAVAMLARFGKTHWQGRAVATLSQGQRHLVCLMAVLAMEPALIILDEPFTGLDIPTTRQMHRYLTQVGPSVLHITHDPAALAGYDRVIWMDNGAIRESGPAVQTLTLYEAAMTEADDAGADLLD</sequence>
<reference evidence="6 7" key="1">
    <citation type="submission" date="2017-04" db="EMBL/GenBank/DDBJ databases">
        <authorList>
            <person name="Afonso C.L."/>
            <person name="Miller P.J."/>
            <person name="Scott M.A."/>
            <person name="Spackman E."/>
            <person name="Goraichik I."/>
            <person name="Dimitrov K.M."/>
            <person name="Suarez D.L."/>
            <person name="Swayne D.E."/>
        </authorList>
    </citation>
    <scope>NUCLEOTIDE SEQUENCE [LARGE SCALE GENOMIC DNA]</scope>
    <source>
        <strain evidence="6 7">CGMCC 1.12644</strain>
    </source>
</reference>
<dbReference type="SUPFAM" id="SSF52540">
    <property type="entry name" value="P-loop containing nucleoside triphosphate hydrolases"/>
    <property type="match status" value="1"/>
</dbReference>
<dbReference type="InterPro" id="IPR027417">
    <property type="entry name" value="P-loop_NTPase"/>
</dbReference>
<keyword evidence="3" id="KW-0547">Nucleotide-binding</keyword>
<dbReference type="InterPro" id="IPR003439">
    <property type="entry name" value="ABC_transporter-like_ATP-bd"/>
</dbReference>
<comment type="similarity">
    <text evidence="1">Belongs to the ABC transporter superfamily.</text>
</comment>
<protein>
    <submittedName>
        <fullName evidence="6">Biotin transport system ATP-binding protein</fullName>
    </submittedName>
</protein>
<dbReference type="CDD" id="cd03225">
    <property type="entry name" value="ABC_cobalt_CbiO_domain1"/>
    <property type="match status" value="1"/>
</dbReference>
<evidence type="ECO:0000256" key="1">
    <source>
        <dbReference type="ARBA" id="ARBA00005417"/>
    </source>
</evidence>
<dbReference type="STRING" id="1387277.SAMN06295998_103424"/>
<dbReference type="Pfam" id="PF00005">
    <property type="entry name" value="ABC_tran"/>
    <property type="match status" value="1"/>
</dbReference>
<organism evidence="6 7">
    <name type="scientific">Primorskyibacter flagellatus</name>
    <dbReference type="NCBI Taxonomy" id="1387277"/>
    <lineage>
        <taxon>Bacteria</taxon>
        <taxon>Pseudomonadati</taxon>
        <taxon>Pseudomonadota</taxon>
        <taxon>Alphaproteobacteria</taxon>
        <taxon>Rhodobacterales</taxon>
        <taxon>Roseobacteraceae</taxon>
        <taxon>Primorskyibacter</taxon>
    </lineage>
</organism>
<keyword evidence="2" id="KW-0813">Transport</keyword>
<name>A0A1W2B0B0_9RHOB</name>
<dbReference type="InterPro" id="IPR050095">
    <property type="entry name" value="ECF_ABC_transporter_ATP-bd"/>
</dbReference>
<dbReference type="Proteomes" id="UP000192330">
    <property type="component" value="Unassembled WGS sequence"/>
</dbReference>
<dbReference type="GO" id="GO:0005524">
    <property type="term" value="F:ATP binding"/>
    <property type="evidence" value="ECO:0007669"/>
    <property type="project" value="UniProtKB-KW"/>
</dbReference>
<evidence type="ECO:0000256" key="3">
    <source>
        <dbReference type="ARBA" id="ARBA00022741"/>
    </source>
</evidence>
<feature type="domain" description="ABC transporter" evidence="5">
    <location>
        <begin position="16"/>
        <end position="242"/>
    </location>
</feature>
<dbReference type="InterPro" id="IPR015856">
    <property type="entry name" value="ABC_transpr_CbiO/EcfA_su"/>
</dbReference>
<accession>A0A1W2B0B0</accession>
<dbReference type="InterPro" id="IPR003593">
    <property type="entry name" value="AAA+_ATPase"/>
</dbReference>
<keyword evidence="7" id="KW-1185">Reference proteome</keyword>
<proteinExistence type="inferred from homology"/>
<evidence type="ECO:0000256" key="4">
    <source>
        <dbReference type="ARBA" id="ARBA00022840"/>
    </source>
</evidence>
<evidence type="ECO:0000259" key="5">
    <source>
        <dbReference type="PROSITE" id="PS50893"/>
    </source>
</evidence>
<keyword evidence="4 6" id="KW-0067">ATP-binding</keyword>
<evidence type="ECO:0000313" key="7">
    <source>
        <dbReference type="Proteomes" id="UP000192330"/>
    </source>
</evidence>
<dbReference type="PANTHER" id="PTHR43553:SF24">
    <property type="entry name" value="ENERGY-COUPLING FACTOR TRANSPORTER ATP-BINDING PROTEIN ECFA1"/>
    <property type="match status" value="1"/>
</dbReference>
<dbReference type="PROSITE" id="PS50893">
    <property type="entry name" value="ABC_TRANSPORTER_2"/>
    <property type="match status" value="1"/>
</dbReference>
<dbReference type="AlphaFoldDB" id="A0A1W2B0B0"/>
<dbReference type="SMART" id="SM00382">
    <property type="entry name" value="AAA"/>
    <property type="match status" value="1"/>
</dbReference>
<evidence type="ECO:0000313" key="6">
    <source>
        <dbReference type="EMBL" id="SMC66141.1"/>
    </source>
</evidence>
<dbReference type="Gene3D" id="3.40.50.300">
    <property type="entry name" value="P-loop containing nucleotide triphosphate hydrolases"/>
    <property type="match status" value="1"/>
</dbReference>
<evidence type="ECO:0000256" key="2">
    <source>
        <dbReference type="ARBA" id="ARBA00022448"/>
    </source>
</evidence>
<dbReference type="GO" id="GO:0016887">
    <property type="term" value="F:ATP hydrolysis activity"/>
    <property type="evidence" value="ECO:0007669"/>
    <property type="project" value="InterPro"/>
</dbReference>
<dbReference type="GO" id="GO:0043190">
    <property type="term" value="C:ATP-binding cassette (ABC) transporter complex"/>
    <property type="evidence" value="ECO:0007669"/>
    <property type="project" value="TreeGrafter"/>
</dbReference>
<gene>
    <name evidence="6" type="ORF">SAMN06295998_103424</name>
</gene>